<comment type="caution">
    <text evidence="1">The sequence shown here is derived from an EMBL/GenBank/DDBJ whole genome shotgun (WGS) entry which is preliminary data.</text>
</comment>
<evidence type="ECO:0000313" key="1">
    <source>
        <dbReference type="EMBL" id="KAK9087253.1"/>
    </source>
</evidence>
<dbReference type="AlphaFoldDB" id="A0AAP0HG75"/>
<gene>
    <name evidence="1" type="ORF">Syun_029647</name>
</gene>
<name>A0AAP0HG75_9MAGN</name>
<sequence length="104" mass="12257">MVQLANEEDMHRALLGGPWVILGQYLTVRKYTSSLQATTALRTRIRTWICFPYWSFAYYHEAIGRGLASIVIFSLCEEIKEKEKKIKNSVKWRKCTMNQERIQN</sequence>
<protein>
    <submittedName>
        <fullName evidence="1">Uncharacterized protein</fullName>
    </submittedName>
</protein>
<keyword evidence="2" id="KW-1185">Reference proteome</keyword>
<proteinExistence type="predicted"/>
<dbReference type="EMBL" id="JBBNAF010000013">
    <property type="protein sequence ID" value="KAK9087253.1"/>
    <property type="molecule type" value="Genomic_DNA"/>
</dbReference>
<accession>A0AAP0HG75</accession>
<evidence type="ECO:0000313" key="2">
    <source>
        <dbReference type="Proteomes" id="UP001420932"/>
    </source>
</evidence>
<dbReference type="Proteomes" id="UP001420932">
    <property type="component" value="Unassembled WGS sequence"/>
</dbReference>
<reference evidence="1 2" key="1">
    <citation type="submission" date="2024-01" db="EMBL/GenBank/DDBJ databases">
        <title>Genome assemblies of Stephania.</title>
        <authorList>
            <person name="Yang L."/>
        </authorList>
    </citation>
    <scope>NUCLEOTIDE SEQUENCE [LARGE SCALE GENOMIC DNA]</scope>
    <source>
        <strain evidence="1">YNDBR</strain>
        <tissue evidence="1">Leaf</tissue>
    </source>
</reference>
<organism evidence="1 2">
    <name type="scientific">Stephania yunnanensis</name>
    <dbReference type="NCBI Taxonomy" id="152371"/>
    <lineage>
        <taxon>Eukaryota</taxon>
        <taxon>Viridiplantae</taxon>
        <taxon>Streptophyta</taxon>
        <taxon>Embryophyta</taxon>
        <taxon>Tracheophyta</taxon>
        <taxon>Spermatophyta</taxon>
        <taxon>Magnoliopsida</taxon>
        <taxon>Ranunculales</taxon>
        <taxon>Menispermaceae</taxon>
        <taxon>Menispermoideae</taxon>
        <taxon>Cissampelideae</taxon>
        <taxon>Stephania</taxon>
    </lineage>
</organism>